<dbReference type="Pfam" id="PF10728">
    <property type="entry name" value="DUF2520"/>
    <property type="match status" value="1"/>
</dbReference>
<dbReference type="SUPFAM" id="SSF51735">
    <property type="entry name" value="NAD(P)-binding Rossmann-fold domains"/>
    <property type="match status" value="1"/>
</dbReference>
<dbReference type="RefSeq" id="WP_379664376.1">
    <property type="nucleotide sequence ID" value="NZ_JBHUDG010000051.1"/>
</dbReference>
<reference evidence="4" key="1">
    <citation type="journal article" date="2019" name="Int. J. Syst. Evol. Microbiol.">
        <title>The Global Catalogue of Microorganisms (GCM) 10K type strain sequencing project: providing services to taxonomists for standard genome sequencing and annotation.</title>
        <authorList>
            <consortium name="The Broad Institute Genomics Platform"/>
            <consortium name="The Broad Institute Genome Sequencing Center for Infectious Disease"/>
            <person name="Wu L."/>
            <person name="Ma J."/>
        </authorList>
    </citation>
    <scope>NUCLEOTIDE SEQUENCE [LARGE SCALE GENOMIC DNA]</scope>
    <source>
        <strain evidence="4">CCUG 53762</strain>
    </source>
</reference>
<dbReference type="Gene3D" id="3.40.50.720">
    <property type="entry name" value="NAD(P)-binding Rossmann-like Domain"/>
    <property type="match status" value="1"/>
</dbReference>
<feature type="domain" description="Pyrroline-5-carboxylate reductase catalytic N-terminal" evidence="1">
    <location>
        <begin position="3"/>
        <end position="89"/>
    </location>
</feature>
<dbReference type="InterPro" id="IPR028939">
    <property type="entry name" value="P5C_Rdtase_cat_N"/>
</dbReference>
<dbReference type="InterPro" id="IPR008927">
    <property type="entry name" value="6-PGluconate_DH-like_C_sf"/>
</dbReference>
<dbReference type="Proteomes" id="UP001597118">
    <property type="component" value="Unassembled WGS sequence"/>
</dbReference>
<name>A0ABW4IH24_9SPHI</name>
<evidence type="ECO:0000313" key="3">
    <source>
        <dbReference type="EMBL" id="MFD1632053.1"/>
    </source>
</evidence>
<dbReference type="Pfam" id="PF03807">
    <property type="entry name" value="F420_oxidored"/>
    <property type="match status" value="1"/>
</dbReference>
<dbReference type="InterPro" id="IPR036291">
    <property type="entry name" value="NAD(P)-bd_dom_sf"/>
</dbReference>
<dbReference type="EMBL" id="JBHUDG010000051">
    <property type="protein sequence ID" value="MFD1632053.1"/>
    <property type="molecule type" value="Genomic_DNA"/>
</dbReference>
<dbReference type="PANTHER" id="PTHR40459:SF1">
    <property type="entry name" value="CONSERVED HYPOTHETICAL ALANINE AND LEUCINE RICH PROTEIN"/>
    <property type="match status" value="1"/>
</dbReference>
<dbReference type="InterPro" id="IPR037108">
    <property type="entry name" value="TM1727-like_C_sf"/>
</dbReference>
<evidence type="ECO:0000259" key="2">
    <source>
        <dbReference type="Pfam" id="PF10728"/>
    </source>
</evidence>
<evidence type="ECO:0000259" key="1">
    <source>
        <dbReference type="Pfam" id="PF03807"/>
    </source>
</evidence>
<keyword evidence="4" id="KW-1185">Reference proteome</keyword>
<accession>A0ABW4IH24</accession>
<comment type="caution">
    <text evidence="3">The sequence shown here is derived from an EMBL/GenBank/DDBJ whole genome shotgun (WGS) entry which is preliminary data.</text>
</comment>
<protein>
    <submittedName>
        <fullName evidence="3">Rossmann-like and DUF2520 domain-containing protein</fullName>
    </submittedName>
</protein>
<dbReference type="SUPFAM" id="SSF48179">
    <property type="entry name" value="6-phosphogluconate dehydrogenase C-terminal domain-like"/>
    <property type="match status" value="1"/>
</dbReference>
<dbReference type="PANTHER" id="PTHR40459">
    <property type="entry name" value="CONSERVED HYPOTHETICAL ALANINE AND LEUCINE RICH PROTEIN"/>
    <property type="match status" value="1"/>
</dbReference>
<sequence length="262" mass="29267">MNVAILGAGNVAWHLSRAFIMSGYPVRQIWNRTPDKAADLSFEIGGNSISDLSQIKDEIDLVVITVSDSAIEKVASLLKLKEHQILVHTSGSTSIDILKPYAKDVGVIYPLQTFTKGIALDFSTIPFFIEGVDSRLEDKLLRFMGTVVPKVIAANSDQRMKLHISAVFACNFTNHFYSIAEEVLKEAGLEFEHLKPLILETANKILKTYPKNAQTGPARRNDVNTMDKHLEVLSTHPDKEEIYASISQHIVKMYQKKAEDLK</sequence>
<dbReference type="Gene3D" id="1.10.1040.20">
    <property type="entry name" value="ProC-like, C-terminal domain"/>
    <property type="match status" value="1"/>
</dbReference>
<dbReference type="InterPro" id="IPR018931">
    <property type="entry name" value="DUF2520"/>
</dbReference>
<proteinExistence type="predicted"/>
<feature type="domain" description="DUF2520" evidence="2">
    <location>
        <begin position="125"/>
        <end position="249"/>
    </location>
</feature>
<gene>
    <name evidence="3" type="ORF">ACFSAH_19435</name>
</gene>
<organism evidence="3 4">
    <name type="scientific">Pseudopedobacter beijingensis</name>
    <dbReference type="NCBI Taxonomy" id="1207056"/>
    <lineage>
        <taxon>Bacteria</taxon>
        <taxon>Pseudomonadati</taxon>
        <taxon>Bacteroidota</taxon>
        <taxon>Sphingobacteriia</taxon>
        <taxon>Sphingobacteriales</taxon>
        <taxon>Sphingobacteriaceae</taxon>
        <taxon>Pseudopedobacter</taxon>
    </lineage>
</organism>
<evidence type="ECO:0000313" key="4">
    <source>
        <dbReference type="Proteomes" id="UP001597118"/>
    </source>
</evidence>